<dbReference type="OrthoDB" id="6498816at2759"/>
<dbReference type="PROSITE" id="PS51465">
    <property type="entry name" value="KAZAL_2"/>
    <property type="match status" value="2"/>
</dbReference>
<evidence type="ECO:0000313" key="7">
    <source>
        <dbReference type="Proteomes" id="UP000728032"/>
    </source>
</evidence>
<dbReference type="InterPro" id="IPR036773">
    <property type="entry name" value="TB_dom_sf"/>
</dbReference>
<evidence type="ECO:0000313" key="6">
    <source>
        <dbReference type="EMBL" id="CAD7654893.1"/>
    </source>
</evidence>
<feature type="domain" description="Kazal-like" evidence="5">
    <location>
        <begin position="97"/>
        <end position="154"/>
    </location>
</feature>
<keyword evidence="1" id="KW-0732">Signal</keyword>
<dbReference type="SUPFAM" id="SSF100895">
    <property type="entry name" value="Kazal-type serine protease inhibitors"/>
    <property type="match status" value="2"/>
</dbReference>
<dbReference type="AlphaFoldDB" id="A0A7R9M7B3"/>
<name>A0A7R9M7B3_9ACAR</name>
<accession>A0A7R9M7B3</accession>
<evidence type="ECO:0000259" key="5">
    <source>
        <dbReference type="PROSITE" id="PS51465"/>
    </source>
</evidence>
<dbReference type="GO" id="GO:0005509">
    <property type="term" value="F:calcium ion binding"/>
    <property type="evidence" value="ECO:0007669"/>
    <property type="project" value="TreeGrafter"/>
</dbReference>
<evidence type="ECO:0000256" key="2">
    <source>
        <dbReference type="ARBA" id="ARBA00022737"/>
    </source>
</evidence>
<dbReference type="Gene3D" id="3.90.290.10">
    <property type="entry name" value="TGF-beta binding (TB) domain"/>
    <property type="match status" value="1"/>
</dbReference>
<dbReference type="InterPro" id="IPR036058">
    <property type="entry name" value="Kazal_dom_sf"/>
</dbReference>
<keyword evidence="4" id="KW-0325">Glycoprotein</keyword>
<dbReference type="EMBL" id="CAJPVJ010008677">
    <property type="protein sequence ID" value="CAG2172080.1"/>
    <property type="molecule type" value="Genomic_DNA"/>
</dbReference>
<dbReference type="Pfam" id="PF07648">
    <property type="entry name" value="Kazal_2"/>
    <property type="match status" value="2"/>
</dbReference>
<evidence type="ECO:0000256" key="3">
    <source>
        <dbReference type="ARBA" id="ARBA00023157"/>
    </source>
</evidence>
<evidence type="ECO:0000256" key="4">
    <source>
        <dbReference type="ARBA" id="ARBA00023180"/>
    </source>
</evidence>
<protein>
    <recommendedName>
        <fullName evidence="5">Kazal-like domain-containing protein</fullName>
    </recommendedName>
</protein>
<keyword evidence="7" id="KW-1185">Reference proteome</keyword>
<sequence>MLFLNNYFYSVEAGMCWSGPNREGRCNDLLKSGVTEDECCSGVDSTNSGITSTAYTEDLEAGKLFYFRALRGGVPCSRCKSTCEGVKCETGKKCALKSEAPVCICAPKCSRRKRKLGPVCGTDGQTYRHVCRLLKRKCRKDPTLTVDYYGSCKDTCDSVRCVESKTCILDHNVGPHCVRCKQYCPPVTPNSRPVCGVNNVTYSSYCHLQRAACLSGTAIQQAYRGQCKR</sequence>
<dbReference type="SUPFAM" id="SSF57581">
    <property type="entry name" value="TB module/8-cys domain"/>
    <property type="match status" value="1"/>
</dbReference>
<dbReference type="GO" id="GO:0005518">
    <property type="term" value="F:collagen binding"/>
    <property type="evidence" value="ECO:0007669"/>
    <property type="project" value="TreeGrafter"/>
</dbReference>
<feature type="non-terminal residue" evidence="6">
    <location>
        <position position="229"/>
    </location>
</feature>
<dbReference type="GO" id="GO:0050840">
    <property type="term" value="F:extracellular matrix binding"/>
    <property type="evidence" value="ECO:0007669"/>
    <property type="project" value="TreeGrafter"/>
</dbReference>
<dbReference type="GO" id="GO:0005615">
    <property type="term" value="C:extracellular space"/>
    <property type="evidence" value="ECO:0007669"/>
    <property type="project" value="TreeGrafter"/>
</dbReference>
<dbReference type="Pfam" id="PF21333">
    <property type="entry name" value="FST_N"/>
    <property type="match status" value="1"/>
</dbReference>
<dbReference type="SMART" id="SM00274">
    <property type="entry name" value="FOLN"/>
    <property type="match status" value="2"/>
</dbReference>
<dbReference type="PANTHER" id="PTHR13866">
    <property type="entry name" value="SPARC OSTEONECTIN"/>
    <property type="match status" value="1"/>
</dbReference>
<keyword evidence="3" id="KW-1015">Disulfide bond</keyword>
<evidence type="ECO:0000256" key="1">
    <source>
        <dbReference type="ARBA" id="ARBA00022729"/>
    </source>
</evidence>
<dbReference type="InterPro" id="IPR002350">
    <property type="entry name" value="Kazal_dom"/>
</dbReference>
<dbReference type="SMART" id="SM00280">
    <property type="entry name" value="KAZAL"/>
    <property type="match status" value="2"/>
</dbReference>
<organism evidence="6">
    <name type="scientific">Oppiella nova</name>
    <dbReference type="NCBI Taxonomy" id="334625"/>
    <lineage>
        <taxon>Eukaryota</taxon>
        <taxon>Metazoa</taxon>
        <taxon>Ecdysozoa</taxon>
        <taxon>Arthropoda</taxon>
        <taxon>Chelicerata</taxon>
        <taxon>Arachnida</taxon>
        <taxon>Acari</taxon>
        <taxon>Acariformes</taxon>
        <taxon>Sarcoptiformes</taxon>
        <taxon>Oribatida</taxon>
        <taxon>Brachypylina</taxon>
        <taxon>Oppioidea</taxon>
        <taxon>Oppiidae</taxon>
        <taxon>Oppiella</taxon>
    </lineage>
</organism>
<dbReference type="Proteomes" id="UP000728032">
    <property type="component" value="Unassembled WGS sequence"/>
</dbReference>
<feature type="domain" description="Kazal-like" evidence="5">
    <location>
        <begin position="178"/>
        <end position="229"/>
    </location>
</feature>
<dbReference type="EMBL" id="OC923502">
    <property type="protein sequence ID" value="CAD7654893.1"/>
    <property type="molecule type" value="Genomic_DNA"/>
</dbReference>
<dbReference type="PANTHER" id="PTHR13866:SF29">
    <property type="entry name" value="FOLLISTATIN"/>
    <property type="match status" value="1"/>
</dbReference>
<keyword evidence="2" id="KW-0677">Repeat</keyword>
<reference evidence="6" key="1">
    <citation type="submission" date="2020-11" db="EMBL/GenBank/DDBJ databases">
        <authorList>
            <person name="Tran Van P."/>
        </authorList>
    </citation>
    <scope>NUCLEOTIDE SEQUENCE</scope>
</reference>
<proteinExistence type="predicted"/>
<dbReference type="CDD" id="cd00104">
    <property type="entry name" value="KAZAL_FS"/>
    <property type="match status" value="2"/>
</dbReference>
<dbReference type="Gene3D" id="3.30.60.30">
    <property type="match status" value="2"/>
</dbReference>
<dbReference type="InterPro" id="IPR003645">
    <property type="entry name" value="Fol_N"/>
</dbReference>
<gene>
    <name evidence="6" type="ORF">ONB1V03_LOCUS11538</name>
</gene>